<dbReference type="AlphaFoldDB" id="A0A9P9I729"/>
<dbReference type="OrthoDB" id="3539798at2759"/>
<feature type="non-terminal residue" evidence="1">
    <location>
        <position position="135"/>
    </location>
</feature>
<dbReference type="EMBL" id="JAGMWT010000028">
    <property type="protein sequence ID" value="KAH7110298.1"/>
    <property type="molecule type" value="Genomic_DNA"/>
</dbReference>
<accession>A0A9P9I729</accession>
<evidence type="ECO:0008006" key="3">
    <source>
        <dbReference type="Google" id="ProtNLM"/>
    </source>
</evidence>
<evidence type="ECO:0000313" key="2">
    <source>
        <dbReference type="Proteomes" id="UP000700596"/>
    </source>
</evidence>
<evidence type="ECO:0000313" key="1">
    <source>
        <dbReference type="EMBL" id="KAH7110298.1"/>
    </source>
</evidence>
<gene>
    <name evidence="1" type="ORF">B0J11DRAFT_410246</name>
</gene>
<sequence>PKWTLEPINLSSYYTYVSPSAAGPKLGSISFAFKNDQVDYISECKGSSVNPRGQFYGSASFDCVTPGGEAWKKTSFNFDQSSGEIKIVSRWTCGGDVVYQTNATGEVQFNCNTETWTNPDWKSGELFSNTTTTCD</sequence>
<protein>
    <recommendedName>
        <fullName evidence="3">AA1-like domain-containing protein</fullName>
    </recommendedName>
</protein>
<keyword evidence="2" id="KW-1185">Reference proteome</keyword>
<dbReference type="Proteomes" id="UP000700596">
    <property type="component" value="Unassembled WGS sequence"/>
</dbReference>
<comment type="caution">
    <text evidence="1">The sequence shown here is derived from an EMBL/GenBank/DDBJ whole genome shotgun (WGS) entry which is preliminary data.</text>
</comment>
<proteinExistence type="predicted"/>
<feature type="non-terminal residue" evidence="1">
    <location>
        <position position="1"/>
    </location>
</feature>
<organism evidence="1 2">
    <name type="scientific">Dendryphion nanum</name>
    <dbReference type="NCBI Taxonomy" id="256645"/>
    <lineage>
        <taxon>Eukaryota</taxon>
        <taxon>Fungi</taxon>
        <taxon>Dikarya</taxon>
        <taxon>Ascomycota</taxon>
        <taxon>Pezizomycotina</taxon>
        <taxon>Dothideomycetes</taxon>
        <taxon>Pleosporomycetidae</taxon>
        <taxon>Pleosporales</taxon>
        <taxon>Torulaceae</taxon>
        <taxon>Dendryphion</taxon>
    </lineage>
</organism>
<reference evidence="1" key="1">
    <citation type="journal article" date="2021" name="Nat. Commun.">
        <title>Genetic determinants of endophytism in the Arabidopsis root mycobiome.</title>
        <authorList>
            <person name="Mesny F."/>
            <person name="Miyauchi S."/>
            <person name="Thiergart T."/>
            <person name="Pickel B."/>
            <person name="Atanasova L."/>
            <person name="Karlsson M."/>
            <person name="Huettel B."/>
            <person name="Barry K.W."/>
            <person name="Haridas S."/>
            <person name="Chen C."/>
            <person name="Bauer D."/>
            <person name="Andreopoulos W."/>
            <person name="Pangilinan J."/>
            <person name="LaButti K."/>
            <person name="Riley R."/>
            <person name="Lipzen A."/>
            <person name="Clum A."/>
            <person name="Drula E."/>
            <person name="Henrissat B."/>
            <person name="Kohler A."/>
            <person name="Grigoriev I.V."/>
            <person name="Martin F.M."/>
            <person name="Hacquard S."/>
        </authorList>
    </citation>
    <scope>NUCLEOTIDE SEQUENCE</scope>
    <source>
        <strain evidence="1">MPI-CAGE-CH-0243</strain>
    </source>
</reference>
<name>A0A9P9I729_9PLEO</name>